<feature type="region of interest" description="Disordered" evidence="21">
    <location>
        <begin position="516"/>
        <end position="567"/>
    </location>
</feature>
<evidence type="ECO:0000256" key="20">
    <source>
        <dbReference type="ARBA" id="ARBA00034003"/>
    </source>
</evidence>
<comment type="cofactor">
    <cofactor evidence="1">
        <name>Mn(2+)</name>
        <dbReference type="ChEBI" id="CHEBI:29035"/>
    </cofactor>
</comment>
<dbReference type="GO" id="GO:0006310">
    <property type="term" value="P:DNA recombination"/>
    <property type="evidence" value="ECO:0007669"/>
    <property type="project" value="UniProtKB-KW"/>
</dbReference>
<dbReference type="EC" id="6.5.1.1" evidence="2"/>
<proteinExistence type="predicted"/>
<dbReference type="Proteomes" id="UP000199420">
    <property type="component" value="Unassembled WGS sequence"/>
</dbReference>
<dbReference type="NCBIfam" id="TIGR02779">
    <property type="entry name" value="NHEJ_ligase_lig"/>
    <property type="match status" value="1"/>
</dbReference>
<keyword evidence="12" id="KW-0067">ATP-binding</keyword>
<protein>
    <recommendedName>
        <fullName evidence="2">DNA ligase (ATP)</fullName>
        <ecNumber evidence="2">6.5.1.1</ecNumber>
    </recommendedName>
    <alternativeName>
        <fullName evidence="19">NHEJ DNA polymerase</fullName>
    </alternativeName>
</protein>
<feature type="compositionally biased region" description="Basic and acidic residues" evidence="21">
    <location>
        <begin position="522"/>
        <end position="536"/>
    </location>
</feature>
<feature type="region of interest" description="Disordered" evidence="21">
    <location>
        <begin position="1"/>
        <end position="26"/>
    </location>
</feature>
<dbReference type="GO" id="GO:0006281">
    <property type="term" value="P:DNA repair"/>
    <property type="evidence" value="ECO:0007669"/>
    <property type="project" value="UniProtKB-KW"/>
</dbReference>
<keyword evidence="8" id="KW-0547">Nucleotide-binding</keyword>
<dbReference type="InterPro" id="IPR012310">
    <property type="entry name" value="DNA_ligase_ATP-dep_cent"/>
</dbReference>
<dbReference type="CDD" id="cd07906">
    <property type="entry name" value="Adenylation_DNA_ligase_LigD_LigC"/>
    <property type="match status" value="1"/>
</dbReference>
<evidence type="ECO:0000256" key="9">
    <source>
        <dbReference type="ARBA" id="ARBA00022763"/>
    </source>
</evidence>
<evidence type="ECO:0000313" key="23">
    <source>
        <dbReference type="EMBL" id="SEI43903.1"/>
    </source>
</evidence>
<dbReference type="InterPro" id="IPR012309">
    <property type="entry name" value="DNA_ligase_ATP-dep_C"/>
</dbReference>
<dbReference type="GO" id="GO:0046872">
    <property type="term" value="F:metal ion binding"/>
    <property type="evidence" value="ECO:0007669"/>
    <property type="project" value="UniProtKB-KW"/>
</dbReference>
<dbReference type="NCBIfam" id="NF004628">
    <property type="entry name" value="PRK05972.1"/>
    <property type="match status" value="1"/>
</dbReference>
<keyword evidence="24" id="KW-1185">Reference proteome</keyword>
<gene>
    <name evidence="23" type="ORF">SAMN04487997_0666</name>
</gene>
<keyword evidence="3" id="KW-0436">Ligase</keyword>
<dbReference type="GO" id="GO:0004527">
    <property type="term" value="F:exonuclease activity"/>
    <property type="evidence" value="ECO:0007669"/>
    <property type="project" value="UniProtKB-KW"/>
</dbReference>
<evidence type="ECO:0000256" key="12">
    <source>
        <dbReference type="ARBA" id="ARBA00022840"/>
    </source>
</evidence>
<keyword evidence="11" id="KW-0269">Exonuclease</keyword>
<evidence type="ECO:0000256" key="5">
    <source>
        <dbReference type="ARBA" id="ARBA00022695"/>
    </source>
</evidence>
<evidence type="ECO:0000256" key="19">
    <source>
        <dbReference type="ARBA" id="ARBA00029943"/>
    </source>
</evidence>
<dbReference type="NCBIfam" id="TIGR02777">
    <property type="entry name" value="LigD_PE_dom"/>
    <property type="match status" value="1"/>
</dbReference>
<dbReference type="STRING" id="529704.SAMN02927913_0582"/>
<dbReference type="PANTHER" id="PTHR42705:SF2">
    <property type="entry name" value="BIFUNCTIONAL NON-HOMOLOGOUS END JOINING PROTEIN LIGD"/>
    <property type="match status" value="1"/>
</dbReference>
<keyword evidence="13" id="KW-0239">DNA-directed DNA polymerase</keyword>
<evidence type="ECO:0000256" key="17">
    <source>
        <dbReference type="ARBA" id="ARBA00023211"/>
    </source>
</evidence>
<evidence type="ECO:0000256" key="7">
    <source>
        <dbReference type="ARBA" id="ARBA00022723"/>
    </source>
</evidence>
<keyword evidence="7" id="KW-0479">Metal-binding</keyword>
<dbReference type="Gene3D" id="2.40.50.140">
    <property type="entry name" value="Nucleic acid-binding proteins"/>
    <property type="match status" value="1"/>
</dbReference>
<evidence type="ECO:0000259" key="22">
    <source>
        <dbReference type="PROSITE" id="PS50160"/>
    </source>
</evidence>
<evidence type="ECO:0000256" key="15">
    <source>
        <dbReference type="ARBA" id="ARBA00023172"/>
    </source>
</evidence>
<accession>A0A1H6QJY7</accession>
<dbReference type="GO" id="GO:0005524">
    <property type="term" value="F:ATP binding"/>
    <property type="evidence" value="ECO:0007669"/>
    <property type="project" value="UniProtKB-KW"/>
</dbReference>
<evidence type="ECO:0000256" key="16">
    <source>
        <dbReference type="ARBA" id="ARBA00023204"/>
    </source>
</evidence>
<dbReference type="PANTHER" id="PTHR42705">
    <property type="entry name" value="BIFUNCTIONAL NON-HOMOLOGOUS END JOINING PROTEIN LIGD"/>
    <property type="match status" value="1"/>
</dbReference>
<dbReference type="InterPro" id="IPR012340">
    <property type="entry name" value="NA-bd_OB-fold"/>
</dbReference>
<name>A0A1H6QJY7_9GAMM</name>
<dbReference type="Gene3D" id="3.30.470.30">
    <property type="entry name" value="DNA ligase/mRNA capping enzyme"/>
    <property type="match status" value="1"/>
</dbReference>
<dbReference type="PROSITE" id="PS50160">
    <property type="entry name" value="DNA_LIGASE_A3"/>
    <property type="match status" value="1"/>
</dbReference>
<evidence type="ECO:0000256" key="21">
    <source>
        <dbReference type="SAM" id="MobiDB-lite"/>
    </source>
</evidence>
<dbReference type="AlphaFoldDB" id="A0A1H6QJY7"/>
<keyword evidence="15" id="KW-0233">DNA recombination</keyword>
<evidence type="ECO:0000313" key="24">
    <source>
        <dbReference type="Proteomes" id="UP000199420"/>
    </source>
</evidence>
<keyword evidence="4" id="KW-0808">Transferase</keyword>
<dbReference type="NCBIfam" id="TIGR02778">
    <property type="entry name" value="ligD_pol"/>
    <property type="match status" value="1"/>
</dbReference>
<evidence type="ECO:0000256" key="14">
    <source>
        <dbReference type="ARBA" id="ARBA00023125"/>
    </source>
</evidence>
<dbReference type="NCBIfam" id="TIGR02776">
    <property type="entry name" value="NHEJ_ligase_prk"/>
    <property type="match status" value="1"/>
</dbReference>
<dbReference type="EMBL" id="FNYC01000001">
    <property type="protein sequence ID" value="SEI43903.1"/>
    <property type="molecule type" value="Genomic_DNA"/>
</dbReference>
<evidence type="ECO:0000256" key="3">
    <source>
        <dbReference type="ARBA" id="ARBA00022598"/>
    </source>
</evidence>
<evidence type="ECO:0000256" key="11">
    <source>
        <dbReference type="ARBA" id="ARBA00022839"/>
    </source>
</evidence>
<keyword evidence="16" id="KW-0234">DNA repair</keyword>
<dbReference type="SUPFAM" id="SSF56091">
    <property type="entry name" value="DNA ligase/mRNA capping enzyme, catalytic domain"/>
    <property type="match status" value="1"/>
</dbReference>
<dbReference type="RefSeq" id="WP_091333395.1">
    <property type="nucleotide sequence ID" value="NZ_FNYC01000001.1"/>
</dbReference>
<keyword evidence="5" id="KW-0548">Nucleotidyltransferase</keyword>
<dbReference type="InterPro" id="IPR033651">
    <property type="entry name" value="PaeLigD_Pol-like"/>
</dbReference>
<evidence type="ECO:0000256" key="8">
    <source>
        <dbReference type="ARBA" id="ARBA00022741"/>
    </source>
</evidence>
<reference evidence="23 24" key="1">
    <citation type="submission" date="2016-10" db="EMBL/GenBank/DDBJ databases">
        <authorList>
            <person name="de Groot N.N."/>
        </authorList>
    </citation>
    <scope>NUCLEOTIDE SEQUENCE [LARGE SCALE GENOMIC DNA]</scope>
    <source>
        <strain evidence="23 24">DSM 26515</strain>
    </source>
</reference>
<organism evidence="23 24">
    <name type="scientific">Frateuria terrea</name>
    <dbReference type="NCBI Taxonomy" id="529704"/>
    <lineage>
        <taxon>Bacteria</taxon>
        <taxon>Pseudomonadati</taxon>
        <taxon>Pseudomonadota</taxon>
        <taxon>Gammaproteobacteria</taxon>
        <taxon>Lysobacterales</taxon>
        <taxon>Rhodanobacteraceae</taxon>
        <taxon>Frateuria</taxon>
    </lineage>
</organism>
<dbReference type="SUPFAM" id="SSF50249">
    <property type="entry name" value="Nucleic acid-binding proteins"/>
    <property type="match status" value="1"/>
</dbReference>
<evidence type="ECO:0000256" key="2">
    <source>
        <dbReference type="ARBA" id="ARBA00012727"/>
    </source>
</evidence>
<dbReference type="Pfam" id="PF01068">
    <property type="entry name" value="DNA_ligase_A_M"/>
    <property type="match status" value="1"/>
</dbReference>
<evidence type="ECO:0000256" key="6">
    <source>
        <dbReference type="ARBA" id="ARBA00022722"/>
    </source>
</evidence>
<keyword evidence="18" id="KW-0511">Multifunctional enzyme</keyword>
<dbReference type="Pfam" id="PF13298">
    <property type="entry name" value="LigD_N"/>
    <property type="match status" value="1"/>
</dbReference>
<dbReference type="Gene3D" id="3.90.920.10">
    <property type="entry name" value="DNA primase, PRIM domain"/>
    <property type="match status" value="1"/>
</dbReference>
<keyword evidence="14" id="KW-0238">DNA-binding</keyword>
<dbReference type="CDD" id="cd07971">
    <property type="entry name" value="OBF_DNA_ligase_LigD"/>
    <property type="match status" value="1"/>
</dbReference>
<keyword evidence="17" id="KW-0464">Manganese</keyword>
<evidence type="ECO:0000256" key="1">
    <source>
        <dbReference type="ARBA" id="ARBA00001936"/>
    </source>
</evidence>
<dbReference type="Pfam" id="PF21686">
    <property type="entry name" value="LigD_Prim-Pol"/>
    <property type="match status" value="1"/>
</dbReference>
<dbReference type="GO" id="GO:0003677">
    <property type="term" value="F:DNA binding"/>
    <property type="evidence" value="ECO:0007669"/>
    <property type="project" value="UniProtKB-KW"/>
</dbReference>
<dbReference type="InterPro" id="IPR014146">
    <property type="entry name" value="LigD_ligase_dom"/>
</dbReference>
<dbReference type="Gene3D" id="3.30.1490.70">
    <property type="match status" value="1"/>
</dbReference>
<keyword evidence="9" id="KW-0227">DNA damage</keyword>
<dbReference type="GO" id="GO:0003910">
    <property type="term" value="F:DNA ligase (ATP) activity"/>
    <property type="evidence" value="ECO:0007669"/>
    <property type="project" value="UniProtKB-EC"/>
</dbReference>
<dbReference type="InterPro" id="IPR014143">
    <property type="entry name" value="NHEJ_ligase_prk"/>
</dbReference>
<sequence length="853" mass="93030">MSLREYDRKRRFDSTPEPRSEDSAVDGGRPIFVVQLHHASRRHYDFRLQVGDTLKSWACPKGPSYDPNVKRLAVEVEDHPISYAKFQGDIPADAYGGGHVDTFDSGVWSTPYDPEAQLEKGHLRFELFGTRLKGSWHLVRSGKAARQPQWFLMHDKDAYASDVEADDLLDARMIASTKAAAGRSGGAKEVAATLDKRKRKKVPVAGHRATRAAELAAAAEGARKGRPSAEFFKPELARLRENPPAGEQWLHEVKWDGYRILATVFKGNVELWSRNALSWTDKIPDIRQAVESLGLDSARLDGELIALDAQGQSDFNALQKTLSGEANAPLAYMLFDVPYLEGRDLSATPLHARKAILQALLEDAPAHLSYSSHVVGNGAQVFAMASAQKLEGILSKRVDSGYRAGRGDDWLKIKRVESDEFAVVGYTAPKGGRHGFGALLLARPASDGGWHFIGQVGSGFSHAQLRDLSRTLATGGSSKPSVRNPQDAPRAVKWIEPTAVAEVNYRGIGNQGLLRQPSLKAMRPDKTPADLRDSDRAAPTPAPAPAKGRAARRKASAPEPGGVTLTHPERVVYPAEGYTKQDVADYYRAVMDWFLPGVLNRPTSVIRFPDGIDKPSFFQKHIPSGGLKHVGSVKLKEETGAAAVYLYPESAESVMELVQYGTLEFHPWGAKVDTPDLADRVVFDLDPGPDVGWERVVAAARLVRKLLADLGLQSFLRTTGGKGLHVVVPLNPPSDWATVKQFAQGFASALAGTHPLEFVAVSTKSVRNRKIFVDYLRNGRGATAVASYSLRGRPGAPVAVPLRWDELGRISSGAQFDIRSAPARLKRLRNDPWAGIDEVGQSLENVIGKLGGD</sequence>
<dbReference type="GO" id="GO:0003887">
    <property type="term" value="F:DNA-directed DNA polymerase activity"/>
    <property type="evidence" value="ECO:0007669"/>
    <property type="project" value="UniProtKB-KW"/>
</dbReference>
<evidence type="ECO:0000256" key="18">
    <source>
        <dbReference type="ARBA" id="ARBA00023268"/>
    </source>
</evidence>
<feature type="domain" description="ATP-dependent DNA ligase family profile" evidence="22">
    <location>
        <begin position="323"/>
        <end position="415"/>
    </location>
</feature>
<feature type="compositionally biased region" description="Basic and acidic residues" evidence="21">
    <location>
        <begin position="1"/>
        <end position="22"/>
    </location>
</feature>
<evidence type="ECO:0000256" key="13">
    <source>
        <dbReference type="ARBA" id="ARBA00022932"/>
    </source>
</evidence>
<dbReference type="CDD" id="cd04862">
    <property type="entry name" value="PaeLigD_Pol_like"/>
    <property type="match status" value="1"/>
</dbReference>
<keyword evidence="10" id="KW-0378">Hydrolase</keyword>
<dbReference type="InterPro" id="IPR014144">
    <property type="entry name" value="LigD_PE_domain"/>
</dbReference>
<keyword evidence="6" id="KW-0540">Nuclease</keyword>
<dbReference type="InterPro" id="IPR014145">
    <property type="entry name" value="LigD_pol_dom"/>
</dbReference>
<dbReference type="OrthoDB" id="9802472at2"/>
<comment type="catalytic activity">
    <reaction evidence="20">
        <text>ATP + (deoxyribonucleotide)n-3'-hydroxyl + 5'-phospho-(deoxyribonucleotide)m = (deoxyribonucleotide)n+m + AMP + diphosphate.</text>
        <dbReference type="EC" id="6.5.1.1"/>
    </reaction>
</comment>
<dbReference type="Pfam" id="PF04679">
    <property type="entry name" value="DNA_ligase_A_C"/>
    <property type="match status" value="1"/>
</dbReference>
<evidence type="ECO:0000256" key="4">
    <source>
        <dbReference type="ARBA" id="ARBA00022679"/>
    </source>
</evidence>
<evidence type="ECO:0000256" key="10">
    <source>
        <dbReference type="ARBA" id="ARBA00022801"/>
    </source>
</evidence>
<dbReference type="InterPro" id="IPR052171">
    <property type="entry name" value="NHEJ_LigD"/>
</dbReference>